<organism evidence="1 2">
    <name type="scientific">Atta colombica</name>
    <dbReference type="NCBI Taxonomy" id="520822"/>
    <lineage>
        <taxon>Eukaryota</taxon>
        <taxon>Metazoa</taxon>
        <taxon>Ecdysozoa</taxon>
        <taxon>Arthropoda</taxon>
        <taxon>Hexapoda</taxon>
        <taxon>Insecta</taxon>
        <taxon>Pterygota</taxon>
        <taxon>Neoptera</taxon>
        <taxon>Endopterygota</taxon>
        <taxon>Hymenoptera</taxon>
        <taxon>Apocrita</taxon>
        <taxon>Aculeata</taxon>
        <taxon>Formicoidea</taxon>
        <taxon>Formicidae</taxon>
        <taxon>Myrmicinae</taxon>
        <taxon>Atta</taxon>
    </lineage>
</organism>
<accession>A0A195B7H6</accession>
<dbReference type="EMBL" id="KQ976574">
    <property type="protein sequence ID" value="KYM80197.1"/>
    <property type="molecule type" value="Genomic_DNA"/>
</dbReference>
<dbReference type="Proteomes" id="UP000078540">
    <property type="component" value="Unassembled WGS sequence"/>
</dbReference>
<proteinExistence type="predicted"/>
<sequence length="129" mass="14413">MDGSAKRITGCTRPHNTSLRLPCKASERTQLAMMPRGTRCGNIVTERGHEWKLFTWRPRLTGVLPHGVCSYHEISEPTSRNLQTSLFRTEMIIEAPIDPDHSKLSLGAQTLPCAETMTVAAKERCDHAL</sequence>
<protein>
    <submittedName>
        <fullName evidence="1">Uncharacterized protein</fullName>
    </submittedName>
</protein>
<evidence type="ECO:0000313" key="2">
    <source>
        <dbReference type="Proteomes" id="UP000078540"/>
    </source>
</evidence>
<gene>
    <name evidence="1" type="ORF">ALC53_09291</name>
</gene>
<reference evidence="1 2" key="1">
    <citation type="submission" date="2015-09" db="EMBL/GenBank/DDBJ databases">
        <title>Atta colombica WGS genome.</title>
        <authorList>
            <person name="Nygaard S."/>
            <person name="Hu H."/>
            <person name="Boomsma J."/>
            <person name="Zhang G."/>
        </authorList>
    </citation>
    <scope>NUCLEOTIDE SEQUENCE [LARGE SCALE GENOMIC DNA]</scope>
    <source>
        <strain evidence="1">Treedump-2</strain>
        <tissue evidence="1">Whole body</tissue>
    </source>
</reference>
<name>A0A195B7H6_9HYME</name>
<keyword evidence="2" id="KW-1185">Reference proteome</keyword>
<dbReference type="AlphaFoldDB" id="A0A195B7H6"/>
<evidence type="ECO:0000313" key="1">
    <source>
        <dbReference type="EMBL" id="KYM80197.1"/>
    </source>
</evidence>